<evidence type="ECO:0000313" key="1">
    <source>
        <dbReference type="EMBL" id="CAH1190392.1"/>
    </source>
</evidence>
<gene>
    <name evidence="1" type="ORF">PAECIP111893_00309</name>
</gene>
<sequence>MGIESYNFLLYPKKNKATLADDGWETYGDDSILFSTVTDVLLSLENVAVYAPINKWPTNDPECYFSYVDESSIIEIEINSGEKTETVKELSLRFAICNPEGIFEKALELCENISGKLDLNVLNMKLHEVLDFNNDIQMERSKKIFSDKREKFFSIFGLPLGVISQPLYCGEVYEVLRGKK</sequence>
<dbReference type="RefSeq" id="WP_236338517.1">
    <property type="nucleotide sequence ID" value="NZ_CAKMMF010000001.1"/>
</dbReference>
<organism evidence="1 2">
    <name type="scientific">Paenibacillus plantiphilus</name>
    <dbReference type="NCBI Taxonomy" id="2905650"/>
    <lineage>
        <taxon>Bacteria</taxon>
        <taxon>Bacillati</taxon>
        <taxon>Bacillota</taxon>
        <taxon>Bacilli</taxon>
        <taxon>Bacillales</taxon>
        <taxon>Paenibacillaceae</taxon>
        <taxon>Paenibacillus</taxon>
    </lineage>
</organism>
<proteinExistence type="predicted"/>
<comment type="caution">
    <text evidence="1">The sequence shown here is derived from an EMBL/GenBank/DDBJ whole genome shotgun (WGS) entry which is preliminary data.</text>
</comment>
<reference evidence="1" key="1">
    <citation type="submission" date="2022-01" db="EMBL/GenBank/DDBJ databases">
        <authorList>
            <person name="Criscuolo A."/>
        </authorList>
    </citation>
    <scope>NUCLEOTIDE SEQUENCE</scope>
    <source>
        <strain evidence="1">CIP111893</strain>
    </source>
</reference>
<evidence type="ECO:0000313" key="2">
    <source>
        <dbReference type="Proteomes" id="UP000838686"/>
    </source>
</evidence>
<dbReference type="EMBL" id="CAKMMF010000001">
    <property type="protein sequence ID" value="CAH1190392.1"/>
    <property type="molecule type" value="Genomic_DNA"/>
</dbReference>
<keyword evidence="2" id="KW-1185">Reference proteome</keyword>
<accession>A0ABM9BQA3</accession>
<protein>
    <submittedName>
        <fullName evidence="1">Uncharacterized protein</fullName>
    </submittedName>
</protein>
<dbReference type="Proteomes" id="UP000838686">
    <property type="component" value="Unassembled WGS sequence"/>
</dbReference>
<name>A0ABM9BQA3_9BACL</name>